<proteinExistence type="inferred from homology"/>
<comment type="similarity">
    <text evidence="8">Belongs to the PET100 family.</text>
</comment>
<dbReference type="GO" id="GO:0005743">
    <property type="term" value="C:mitochondrial inner membrane"/>
    <property type="evidence" value="ECO:0007669"/>
    <property type="project" value="TreeGrafter"/>
</dbReference>
<feature type="region of interest" description="Disordered" evidence="9">
    <location>
        <begin position="91"/>
        <end position="110"/>
    </location>
</feature>
<name>A0A8H3CYR2_9AGAM</name>
<organism evidence="11 12">
    <name type="scientific">Rhizoctonia solani</name>
    <dbReference type="NCBI Taxonomy" id="456999"/>
    <lineage>
        <taxon>Eukaryota</taxon>
        <taxon>Fungi</taxon>
        <taxon>Dikarya</taxon>
        <taxon>Basidiomycota</taxon>
        <taxon>Agaricomycotina</taxon>
        <taxon>Agaricomycetes</taxon>
        <taxon>Cantharellales</taxon>
        <taxon>Ceratobasidiaceae</taxon>
        <taxon>Rhizoctonia</taxon>
    </lineage>
</organism>
<reference evidence="11" key="1">
    <citation type="submission" date="2021-01" db="EMBL/GenBank/DDBJ databases">
        <authorList>
            <person name="Kaushik A."/>
        </authorList>
    </citation>
    <scope>NUCLEOTIDE SEQUENCE</scope>
    <source>
        <strain evidence="11">Type strain: AG8-Rh-89/</strain>
    </source>
</reference>
<dbReference type="GO" id="GO:0033617">
    <property type="term" value="P:mitochondrial respiratory chain complex IV assembly"/>
    <property type="evidence" value="ECO:0007669"/>
    <property type="project" value="InterPro"/>
</dbReference>
<comment type="caution">
    <text evidence="11">The sequence shown here is derived from an EMBL/GenBank/DDBJ whole genome shotgun (WGS) entry which is preliminary data.</text>
</comment>
<dbReference type="PANTHER" id="PTHR33968:SF1">
    <property type="entry name" value="PROTEIN PET100 HOMOLOG, MITOCHONDRIAL"/>
    <property type="match status" value="1"/>
</dbReference>
<evidence type="ECO:0000256" key="2">
    <source>
        <dbReference type="ARBA" id="ARBA00004325"/>
    </source>
</evidence>
<evidence type="ECO:0000256" key="7">
    <source>
        <dbReference type="ARBA" id="ARBA00023136"/>
    </source>
</evidence>
<evidence type="ECO:0000256" key="3">
    <source>
        <dbReference type="ARBA" id="ARBA00022692"/>
    </source>
</evidence>
<evidence type="ECO:0000256" key="1">
    <source>
        <dbReference type="ARBA" id="ARBA00004167"/>
    </source>
</evidence>
<gene>
    <name evidence="11" type="ORF">RDB_LOCUS101726</name>
</gene>
<keyword evidence="3 10" id="KW-0812">Transmembrane</keyword>
<dbReference type="Proteomes" id="UP000663850">
    <property type="component" value="Unassembled WGS sequence"/>
</dbReference>
<dbReference type="InterPro" id="IPR018625">
    <property type="entry name" value="Pet100"/>
</dbReference>
<keyword evidence="5 10" id="KW-1133">Transmembrane helix</keyword>
<evidence type="ECO:0000256" key="8">
    <source>
        <dbReference type="ARBA" id="ARBA00038077"/>
    </source>
</evidence>
<evidence type="ECO:0000256" key="10">
    <source>
        <dbReference type="SAM" id="Phobius"/>
    </source>
</evidence>
<evidence type="ECO:0000313" key="12">
    <source>
        <dbReference type="Proteomes" id="UP000663850"/>
    </source>
</evidence>
<accession>A0A8H3CYR2</accession>
<evidence type="ECO:0000256" key="4">
    <source>
        <dbReference type="ARBA" id="ARBA00022946"/>
    </source>
</evidence>
<dbReference type="PANTHER" id="PTHR33968">
    <property type="entry name" value="PROTEIN PET100 HOMOLOG, MITOCHONDRIAL"/>
    <property type="match status" value="1"/>
</dbReference>
<sequence length="137" mass="15601">MRKIDSESGWLRGALEIGVYLFLYGLVMIGIFSAPTLPLVNRSVTFLSTIMAGGNLEVFKFGVYLFIPILTMFHFASPEWYNEHVLPTRDRFWPPEHKTNKPPTNPTDLHTELARLRAERLARRAKHSPGSESGSDR</sequence>
<dbReference type="EMBL" id="CAJMWZ010005423">
    <property type="protein sequence ID" value="CAE6506127.1"/>
    <property type="molecule type" value="Genomic_DNA"/>
</dbReference>
<keyword evidence="7 10" id="KW-0472">Membrane</keyword>
<keyword evidence="6" id="KW-0496">Mitochondrion</keyword>
<evidence type="ECO:0000256" key="9">
    <source>
        <dbReference type="SAM" id="MobiDB-lite"/>
    </source>
</evidence>
<dbReference type="GO" id="GO:0051082">
    <property type="term" value="F:unfolded protein binding"/>
    <property type="evidence" value="ECO:0007669"/>
    <property type="project" value="TreeGrafter"/>
</dbReference>
<keyword evidence="4" id="KW-0809">Transit peptide</keyword>
<comment type="subcellular location">
    <subcellularLocation>
        <location evidence="1">Membrane</location>
        <topology evidence="1">Single-pass membrane protein</topology>
    </subcellularLocation>
    <subcellularLocation>
        <location evidence="2">Mitochondrion membrane</location>
    </subcellularLocation>
</comment>
<dbReference type="AlphaFoldDB" id="A0A8H3CYR2"/>
<evidence type="ECO:0000256" key="6">
    <source>
        <dbReference type="ARBA" id="ARBA00023128"/>
    </source>
</evidence>
<feature type="transmembrane region" description="Helical" evidence="10">
    <location>
        <begin position="21"/>
        <end position="41"/>
    </location>
</feature>
<dbReference type="Pfam" id="PF09803">
    <property type="entry name" value="Pet100"/>
    <property type="match status" value="1"/>
</dbReference>
<evidence type="ECO:0000313" key="11">
    <source>
        <dbReference type="EMBL" id="CAE6506127.1"/>
    </source>
</evidence>
<protein>
    <submittedName>
        <fullName evidence="11">Uncharacterized protein</fullName>
    </submittedName>
</protein>
<evidence type="ECO:0000256" key="5">
    <source>
        <dbReference type="ARBA" id="ARBA00022989"/>
    </source>
</evidence>